<dbReference type="GO" id="GO:0046688">
    <property type="term" value="P:response to copper ion"/>
    <property type="evidence" value="ECO:0007669"/>
    <property type="project" value="InterPro"/>
</dbReference>
<dbReference type="SUPFAM" id="SSF81296">
    <property type="entry name" value="E set domains"/>
    <property type="match status" value="1"/>
</dbReference>
<evidence type="ECO:0000256" key="5">
    <source>
        <dbReference type="SAM" id="SignalP"/>
    </source>
</evidence>
<dbReference type="InterPro" id="IPR007348">
    <property type="entry name" value="CopC_dom"/>
</dbReference>
<dbReference type="GO" id="GO:0042597">
    <property type="term" value="C:periplasmic space"/>
    <property type="evidence" value="ECO:0007669"/>
    <property type="project" value="InterPro"/>
</dbReference>
<accession>A0A2W1KG12</accession>
<sequence length="124" mass="13521">MTKKAILKNMLSRLTILAAFTLVPNAAYAHAFPDKSSPTVGSTLATAPKKVTIWYDASIDRLFSKLTVKNAQGAVVSLTSHVSRNRIELSAPLKPLVAGKYFVYWSVVASDGHHTHGHWSFAVK</sequence>
<evidence type="ECO:0000313" key="8">
    <source>
        <dbReference type="Proteomes" id="UP000248886"/>
    </source>
</evidence>
<keyword evidence="2" id="KW-0479">Metal-binding</keyword>
<dbReference type="InterPro" id="IPR014755">
    <property type="entry name" value="Cu-Rt/internalin_Ig-like"/>
</dbReference>
<name>A0A2W1KG12_ACIFR</name>
<dbReference type="OrthoDB" id="5568545at2"/>
<reference evidence="7 8" key="1">
    <citation type="submission" date="2018-06" db="EMBL/GenBank/DDBJ databases">
        <title>Draft sequence of Acidithiobacillus ferrooxidans CCM 4253.</title>
        <authorList>
            <person name="Moya-Beltran A."/>
            <person name="Castro M."/>
            <person name="Covarrubias P.C."/>
            <person name="Issotta F."/>
            <person name="Janiczek O."/>
            <person name="Mandl M."/>
            <person name="Kucera J."/>
            <person name="Quatrini R."/>
        </authorList>
    </citation>
    <scope>NUCLEOTIDE SEQUENCE [LARGE SCALE GENOMIC DNA]</scope>
    <source>
        <strain evidence="7 8">CCM 4253</strain>
    </source>
</reference>
<feature type="chain" id="PRO_5016163756" evidence="5">
    <location>
        <begin position="30"/>
        <end position="124"/>
    </location>
</feature>
<dbReference type="Pfam" id="PF04234">
    <property type="entry name" value="CopC"/>
    <property type="match status" value="1"/>
</dbReference>
<feature type="domain" description="CopC" evidence="6">
    <location>
        <begin position="30"/>
        <end position="123"/>
    </location>
</feature>
<dbReference type="EMBL" id="QKQP01000005">
    <property type="protein sequence ID" value="PZD80684.1"/>
    <property type="molecule type" value="Genomic_DNA"/>
</dbReference>
<dbReference type="GO" id="GO:0005886">
    <property type="term" value="C:plasma membrane"/>
    <property type="evidence" value="ECO:0007669"/>
    <property type="project" value="TreeGrafter"/>
</dbReference>
<evidence type="ECO:0000256" key="2">
    <source>
        <dbReference type="ARBA" id="ARBA00022723"/>
    </source>
</evidence>
<evidence type="ECO:0000256" key="3">
    <source>
        <dbReference type="ARBA" id="ARBA00022729"/>
    </source>
</evidence>
<dbReference type="Proteomes" id="UP000248886">
    <property type="component" value="Unassembled WGS sequence"/>
</dbReference>
<dbReference type="AlphaFoldDB" id="A0A2W1KG12"/>
<dbReference type="InterPro" id="IPR032694">
    <property type="entry name" value="CopC/D"/>
</dbReference>
<evidence type="ECO:0000259" key="6">
    <source>
        <dbReference type="Pfam" id="PF04234"/>
    </source>
</evidence>
<dbReference type="GeneID" id="65281696"/>
<evidence type="ECO:0000256" key="4">
    <source>
        <dbReference type="ARBA" id="ARBA00023008"/>
    </source>
</evidence>
<feature type="signal peptide" evidence="5">
    <location>
        <begin position="1"/>
        <end position="29"/>
    </location>
</feature>
<organism evidence="7 8">
    <name type="scientific">Acidithiobacillus ferrooxidans</name>
    <name type="common">Thiobacillus ferrooxidans</name>
    <dbReference type="NCBI Taxonomy" id="920"/>
    <lineage>
        <taxon>Bacteria</taxon>
        <taxon>Pseudomonadati</taxon>
        <taxon>Pseudomonadota</taxon>
        <taxon>Acidithiobacillia</taxon>
        <taxon>Acidithiobacillales</taxon>
        <taxon>Acidithiobacillaceae</taxon>
        <taxon>Acidithiobacillus</taxon>
    </lineage>
</organism>
<gene>
    <name evidence="7" type="ORF">DN052_09590</name>
</gene>
<comment type="subcellular location">
    <subcellularLocation>
        <location evidence="1">Cell envelope</location>
    </subcellularLocation>
</comment>
<evidence type="ECO:0000256" key="1">
    <source>
        <dbReference type="ARBA" id="ARBA00004196"/>
    </source>
</evidence>
<keyword evidence="4" id="KW-0186">Copper</keyword>
<keyword evidence="3 5" id="KW-0732">Signal</keyword>
<evidence type="ECO:0000313" key="7">
    <source>
        <dbReference type="EMBL" id="PZD80684.1"/>
    </source>
</evidence>
<dbReference type="RefSeq" id="WP_012537315.1">
    <property type="nucleotide sequence ID" value="NZ_AP025160.1"/>
</dbReference>
<proteinExistence type="predicted"/>
<dbReference type="GO" id="GO:0030313">
    <property type="term" value="C:cell envelope"/>
    <property type="evidence" value="ECO:0007669"/>
    <property type="project" value="UniProtKB-SubCell"/>
</dbReference>
<dbReference type="GO" id="GO:0005507">
    <property type="term" value="F:copper ion binding"/>
    <property type="evidence" value="ECO:0007669"/>
    <property type="project" value="InterPro"/>
</dbReference>
<comment type="caution">
    <text evidence="7">The sequence shown here is derived from an EMBL/GenBank/DDBJ whole genome shotgun (WGS) entry which is preliminary data.</text>
</comment>
<dbReference type="InterPro" id="IPR014756">
    <property type="entry name" value="Ig_E-set"/>
</dbReference>
<dbReference type="PANTHER" id="PTHR34820:SF4">
    <property type="entry name" value="INNER MEMBRANE PROTEIN YEBZ"/>
    <property type="match status" value="1"/>
</dbReference>
<protein>
    <submittedName>
        <fullName evidence="7">Copper resistance protein CopC</fullName>
    </submittedName>
</protein>
<dbReference type="Gene3D" id="2.60.40.1220">
    <property type="match status" value="1"/>
</dbReference>
<dbReference type="GO" id="GO:0006825">
    <property type="term" value="P:copper ion transport"/>
    <property type="evidence" value="ECO:0007669"/>
    <property type="project" value="InterPro"/>
</dbReference>
<dbReference type="PANTHER" id="PTHR34820">
    <property type="entry name" value="INNER MEMBRANE PROTEIN YEBZ"/>
    <property type="match status" value="1"/>
</dbReference>